<dbReference type="SUPFAM" id="SSF51735">
    <property type="entry name" value="NAD(P)-binding Rossmann-fold domains"/>
    <property type="match status" value="1"/>
</dbReference>
<evidence type="ECO:0000256" key="1">
    <source>
        <dbReference type="ARBA" id="ARBA00006484"/>
    </source>
</evidence>
<dbReference type="RefSeq" id="XP_040669156.1">
    <property type="nucleotide sequence ID" value="XM_040809173.1"/>
</dbReference>
<evidence type="ECO:0000313" key="4">
    <source>
        <dbReference type="Proteomes" id="UP000184073"/>
    </source>
</evidence>
<dbReference type="Pfam" id="PF13561">
    <property type="entry name" value="adh_short_C2"/>
    <property type="match status" value="1"/>
</dbReference>
<protein>
    <submittedName>
        <fullName evidence="3">Uncharacterized protein</fullName>
    </submittedName>
</protein>
<accession>A0A1L9PPE3</accession>
<sequence>MSSSTRVIIVTGASSGLGRAIATEFASHPTTGVVICADLTPDALSDVQEARSTVDEIQTNYGAEKAVFARADVSNAADMKQLVQTAVSSFGRLDVLVNNAGVALESYNKRGPRPVHETDQDTFEITMDVNAKSVFLGCKYAVEQFRKQDLDAAGNRGFIINMSSVYGMAGAEGHVSYCGSKGAVLQITRAVAVENAPFKIHCNAICPGFIKTSMDSMLHSNRKHLEDTIRMHPWGALGQPKDIAHAAAFLASDKASWITGVALRVDGGYTAV</sequence>
<name>A0A1L9PPE3_ASPVE</name>
<gene>
    <name evidence="3" type="ORF">ASPVEDRAFT_194955</name>
</gene>
<dbReference type="STRING" id="1036611.A0A1L9PPE3"/>
<evidence type="ECO:0000313" key="3">
    <source>
        <dbReference type="EMBL" id="OJJ03394.1"/>
    </source>
</evidence>
<dbReference type="AlphaFoldDB" id="A0A1L9PPE3"/>
<dbReference type="Proteomes" id="UP000184073">
    <property type="component" value="Unassembled WGS sequence"/>
</dbReference>
<dbReference type="PANTHER" id="PTHR42760:SF124">
    <property type="entry name" value="SHORT-CHAIN DEHYDROGENASE_REDUCTASE"/>
    <property type="match status" value="1"/>
</dbReference>
<dbReference type="Gene3D" id="3.40.50.720">
    <property type="entry name" value="NAD(P)-binding Rossmann-like Domain"/>
    <property type="match status" value="1"/>
</dbReference>
<dbReference type="InterPro" id="IPR036291">
    <property type="entry name" value="NAD(P)-bd_dom_sf"/>
</dbReference>
<dbReference type="InterPro" id="IPR020904">
    <property type="entry name" value="Sc_DH/Rdtase_CS"/>
</dbReference>
<dbReference type="VEuPathDB" id="FungiDB:ASPVEDRAFT_194955"/>
<dbReference type="OrthoDB" id="417891at2759"/>
<reference evidence="4" key="1">
    <citation type="journal article" date="2017" name="Genome Biol.">
        <title>Comparative genomics reveals high biological diversity and specific adaptations in the industrially and medically important fungal genus Aspergillus.</title>
        <authorList>
            <person name="de Vries R.P."/>
            <person name="Riley R."/>
            <person name="Wiebenga A."/>
            <person name="Aguilar-Osorio G."/>
            <person name="Amillis S."/>
            <person name="Uchima C.A."/>
            <person name="Anderluh G."/>
            <person name="Asadollahi M."/>
            <person name="Askin M."/>
            <person name="Barry K."/>
            <person name="Battaglia E."/>
            <person name="Bayram O."/>
            <person name="Benocci T."/>
            <person name="Braus-Stromeyer S.A."/>
            <person name="Caldana C."/>
            <person name="Canovas D."/>
            <person name="Cerqueira G.C."/>
            <person name="Chen F."/>
            <person name="Chen W."/>
            <person name="Choi C."/>
            <person name="Clum A."/>
            <person name="Dos Santos R.A."/>
            <person name="Damasio A.R."/>
            <person name="Diallinas G."/>
            <person name="Emri T."/>
            <person name="Fekete E."/>
            <person name="Flipphi M."/>
            <person name="Freyberg S."/>
            <person name="Gallo A."/>
            <person name="Gournas C."/>
            <person name="Habgood R."/>
            <person name="Hainaut M."/>
            <person name="Harispe M.L."/>
            <person name="Henrissat B."/>
            <person name="Hilden K.S."/>
            <person name="Hope R."/>
            <person name="Hossain A."/>
            <person name="Karabika E."/>
            <person name="Karaffa L."/>
            <person name="Karanyi Z."/>
            <person name="Krasevec N."/>
            <person name="Kuo A."/>
            <person name="Kusch H."/>
            <person name="LaButti K."/>
            <person name="Lagendijk E.L."/>
            <person name="Lapidus A."/>
            <person name="Levasseur A."/>
            <person name="Lindquist E."/>
            <person name="Lipzen A."/>
            <person name="Logrieco A.F."/>
            <person name="MacCabe A."/>
            <person name="Maekelae M.R."/>
            <person name="Malavazi I."/>
            <person name="Melin P."/>
            <person name="Meyer V."/>
            <person name="Mielnichuk N."/>
            <person name="Miskei M."/>
            <person name="Molnar A.P."/>
            <person name="Mule G."/>
            <person name="Ngan C.Y."/>
            <person name="Orejas M."/>
            <person name="Orosz E."/>
            <person name="Ouedraogo J.P."/>
            <person name="Overkamp K.M."/>
            <person name="Park H.-S."/>
            <person name="Perrone G."/>
            <person name="Piumi F."/>
            <person name="Punt P.J."/>
            <person name="Ram A.F."/>
            <person name="Ramon A."/>
            <person name="Rauscher S."/>
            <person name="Record E."/>
            <person name="Riano-Pachon D.M."/>
            <person name="Robert V."/>
            <person name="Roehrig J."/>
            <person name="Ruller R."/>
            <person name="Salamov A."/>
            <person name="Salih N.S."/>
            <person name="Samson R.A."/>
            <person name="Sandor E."/>
            <person name="Sanguinetti M."/>
            <person name="Schuetze T."/>
            <person name="Sepcic K."/>
            <person name="Shelest E."/>
            <person name="Sherlock G."/>
            <person name="Sophianopoulou V."/>
            <person name="Squina F.M."/>
            <person name="Sun H."/>
            <person name="Susca A."/>
            <person name="Todd R.B."/>
            <person name="Tsang A."/>
            <person name="Unkles S.E."/>
            <person name="van de Wiele N."/>
            <person name="van Rossen-Uffink D."/>
            <person name="Oliveira J.V."/>
            <person name="Vesth T.C."/>
            <person name="Visser J."/>
            <person name="Yu J.-H."/>
            <person name="Zhou M."/>
            <person name="Andersen M.R."/>
            <person name="Archer D.B."/>
            <person name="Baker S.E."/>
            <person name="Benoit I."/>
            <person name="Brakhage A.A."/>
            <person name="Braus G.H."/>
            <person name="Fischer R."/>
            <person name="Frisvad J.C."/>
            <person name="Goldman G.H."/>
            <person name="Houbraken J."/>
            <person name="Oakley B."/>
            <person name="Pocsi I."/>
            <person name="Scazzocchio C."/>
            <person name="Seiboth B."/>
            <person name="vanKuyk P.A."/>
            <person name="Wortman J."/>
            <person name="Dyer P.S."/>
            <person name="Grigoriev I.V."/>
        </authorList>
    </citation>
    <scope>NUCLEOTIDE SEQUENCE [LARGE SCALE GENOMIC DNA]</scope>
    <source>
        <strain evidence="4">CBS 583.65</strain>
    </source>
</reference>
<evidence type="ECO:0000256" key="2">
    <source>
        <dbReference type="ARBA" id="ARBA00022857"/>
    </source>
</evidence>
<proteinExistence type="inferred from homology"/>
<dbReference type="CDD" id="cd05233">
    <property type="entry name" value="SDR_c"/>
    <property type="match status" value="1"/>
</dbReference>
<dbReference type="PRINTS" id="PR00080">
    <property type="entry name" value="SDRFAMILY"/>
</dbReference>
<dbReference type="EMBL" id="KV878130">
    <property type="protein sequence ID" value="OJJ03394.1"/>
    <property type="molecule type" value="Genomic_DNA"/>
</dbReference>
<dbReference type="PROSITE" id="PS00061">
    <property type="entry name" value="ADH_SHORT"/>
    <property type="match status" value="1"/>
</dbReference>
<dbReference type="PRINTS" id="PR00081">
    <property type="entry name" value="GDHRDH"/>
</dbReference>
<comment type="similarity">
    <text evidence="1">Belongs to the short-chain dehydrogenases/reductases (SDR) family.</text>
</comment>
<dbReference type="InterPro" id="IPR002347">
    <property type="entry name" value="SDR_fam"/>
</dbReference>
<dbReference type="NCBIfam" id="NF005559">
    <property type="entry name" value="PRK07231.1"/>
    <property type="match status" value="1"/>
</dbReference>
<dbReference type="GO" id="GO:0016616">
    <property type="term" value="F:oxidoreductase activity, acting on the CH-OH group of donors, NAD or NADP as acceptor"/>
    <property type="evidence" value="ECO:0007669"/>
    <property type="project" value="TreeGrafter"/>
</dbReference>
<dbReference type="FunFam" id="3.40.50.720:FF:000084">
    <property type="entry name" value="Short-chain dehydrogenase reductase"/>
    <property type="match status" value="1"/>
</dbReference>
<keyword evidence="4" id="KW-1185">Reference proteome</keyword>
<dbReference type="PANTHER" id="PTHR42760">
    <property type="entry name" value="SHORT-CHAIN DEHYDROGENASES/REDUCTASES FAMILY MEMBER"/>
    <property type="match status" value="1"/>
</dbReference>
<dbReference type="GO" id="GO:0044550">
    <property type="term" value="P:secondary metabolite biosynthetic process"/>
    <property type="evidence" value="ECO:0007669"/>
    <property type="project" value="UniProtKB-ARBA"/>
</dbReference>
<organism evidence="3 4">
    <name type="scientific">Aspergillus versicolor CBS 583.65</name>
    <dbReference type="NCBI Taxonomy" id="1036611"/>
    <lineage>
        <taxon>Eukaryota</taxon>
        <taxon>Fungi</taxon>
        <taxon>Dikarya</taxon>
        <taxon>Ascomycota</taxon>
        <taxon>Pezizomycotina</taxon>
        <taxon>Eurotiomycetes</taxon>
        <taxon>Eurotiomycetidae</taxon>
        <taxon>Eurotiales</taxon>
        <taxon>Aspergillaceae</taxon>
        <taxon>Aspergillus</taxon>
        <taxon>Aspergillus subgen. Nidulantes</taxon>
    </lineage>
</organism>
<keyword evidence="2" id="KW-0521">NADP</keyword>
<dbReference type="GeneID" id="63724684"/>